<accession>B1VMH0</accession>
<dbReference type="eggNOG" id="ENOG50336D6">
    <property type="taxonomic scope" value="Bacteria"/>
</dbReference>
<reference evidence="2" key="1">
    <citation type="journal article" date="2008" name="J. Bacteriol.">
        <title>Genome sequence of the streptomycin-producing microorganism Streptomyces griseus IFO 13350.</title>
        <authorList>
            <person name="Ohnishi Y."/>
            <person name="Ishikawa J."/>
            <person name="Hara H."/>
            <person name="Suzuki H."/>
            <person name="Ikenoya M."/>
            <person name="Ikeda H."/>
            <person name="Yamashita A."/>
            <person name="Hattori M."/>
            <person name="Horinouchi S."/>
        </authorList>
    </citation>
    <scope>NUCLEOTIDE SEQUENCE [LARGE SCALE GENOMIC DNA]</scope>
    <source>
        <strain evidence="2">JCM 4626 / NBRC 13350</strain>
    </source>
</reference>
<dbReference type="AlphaFoldDB" id="B1VMH0"/>
<dbReference type="HOGENOM" id="CLU_135051_0_0_11"/>
<organism evidence="1 2">
    <name type="scientific">Streptomyces griseus subsp. griseus (strain JCM 4626 / CBS 651.72 / NBRC 13350 / KCC S-0626 / ISP 5235)</name>
    <dbReference type="NCBI Taxonomy" id="455632"/>
    <lineage>
        <taxon>Bacteria</taxon>
        <taxon>Bacillati</taxon>
        <taxon>Actinomycetota</taxon>
        <taxon>Actinomycetes</taxon>
        <taxon>Kitasatosporales</taxon>
        <taxon>Streptomycetaceae</taxon>
        <taxon>Streptomyces</taxon>
    </lineage>
</organism>
<proteinExistence type="predicted"/>
<protein>
    <submittedName>
        <fullName evidence="1">Uncharacterized protein</fullName>
    </submittedName>
</protein>
<gene>
    <name evidence="1" type="ordered locus">SGR_3451</name>
</gene>
<dbReference type="Proteomes" id="UP000001685">
    <property type="component" value="Chromosome"/>
</dbReference>
<evidence type="ECO:0000313" key="1">
    <source>
        <dbReference type="EMBL" id="BAG20280.1"/>
    </source>
</evidence>
<dbReference type="KEGG" id="sgr:SGR_3451"/>
<dbReference type="EMBL" id="AP009493">
    <property type="protein sequence ID" value="BAG20280.1"/>
    <property type="molecule type" value="Genomic_DNA"/>
</dbReference>
<evidence type="ECO:0000313" key="2">
    <source>
        <dbReference type="Proteomes" id="UP000001685"/>
    </source>
</evidence>
<sequence length="168" mass="18607">MRSNPRMREILRTAEITNLSDQDVPPMFREVAERGWSVTAAGGRVLTDLRPETSGTYVDRLAEETTINGRGMTDYDLPAAPGERTPLLVRRCLAYACACLRKAQEEFRDTQVKAYVSLSFADTEEALLTSNVTFCTPLPDVRPYIPNLETVTGAAIAEISLEDCSAWS</sequence>
<name>B1VMH0_STRGG</name>